<feature type="domain" description="EGF-like" evidence="16">
    <location>
        <begin position="3274"/>
        <end position="3306"/>
    </location>
</feature>
<dbReference type="InterPro" id="IPR013320">
    <property type="entry name" value="ConA-like_dom_sf"/>
</dbReference>
<evidence type="ECO:0000256" key="15">
    <source>
        <dbReference type="SAM" id="MobiDB-lite"/>
    </source>
</evidence>
<dbReference type="PROSITE" id="PS00010">
    <property type="entry name" value="ASX_HYDROXYL"/>
    <property type="match status" value="5"/>
</dbReference>
<dbReference type="CDD" id="cd00033">
    <property type="entry name" value="CCP"/>
    <property type="match status" value="31"/>
</dbReference>
<evidence type="ECO:0000256" key="12">
    <source>
        <dbReference type="ARBA" id="ARBA00023180"/>
    </source>
</evidence>
<dbReference type="FunFam" id="2.10.70.10:FF:000183">
    <property type="entry name" value="Sushi, von Willebrand factor type A, EGF and pentraxin domain containing 1"/>
    <property type="match status" value="1"/>
</dbReference>
<feature type="domain" description="Sushi" evidence="19">
    <location>
        <begin position="427"/>
        <end position="486"/>
    </location>
</feature>
<feature type="compositionally biased region" description="Polar residues" evidence="15">
    <location>
        <begin position="78"/>
        <end position="96"/>
    </location>
</feature>
<dbReference type="FunFam" id="2.10.25.10:FF:000309">
    <property type="entry name" value="Uncharacterized protein, isoform A"/>
    <property type="match status" value="1"/>
</dbReference>
<dbReference type="InterPro" id="IPR000436">
    <property type="entry name" value="Sushi_SCR_CCP_dom"/>
</dbReference>
<feature type="disulfide bond" evidence="14">
    <location>
        <begin position="2356"/>
        <end position="2383"/>
    </location>
</feature>
<feature type="domain" description="Sushi" evidence="19">
    <location>
        <begin position="2034"/>
        <end position="2093"/>
    </location>
</feature>
<feature type="domain" description="Sushi" evidence="19">
    <location>
        <begin position="3011"/>
        <end position="3070"/>
    </location>
</feature>
<feature type="disulfide bond" evidence="13">
    <location>
        <begin position="3278"/>
        <end position="3288"/>
    </location>
</feature>
<feature type="domain" description="Sushi" evidence="19">
    <location>
        <begin position="2094"/>
        <end position="2152"/>
    </location>
</feature>
<feature type="disulfide bond" evidence="14">
    <location>
        <begin position="2749"/>
        <end position="2776"/>
    </location>
</feature>
<dbReference type="InterPro" id="IPR036465">
    <property type="entry name" value="vWFA_dom_sf"/>
</dbReference>
<feature type="disulfide bond" evidence="14">
    <location>
        <begin position="3099"/>
        <end position="3126"/>
    </location>
</feature>
<evidence type="ECO:0000256" key="10">
    <source>
        <dbReference type="ARBA" id="ARBA00023136"/>
    </source>
</evidence>
<feature type="domain" description="Sushi" evidence="19">
    <location>
        <begin position="1851"/>
        <end position="1912"/>
    </location>
</feature>
<keyword evidence="11 13" id="KW-1015">Disulfide bond</keyword>
<dbReference type="SMART" id="SM00181">
    <property type="entry name" value="EGF"/>
    <property type="match status" value="8"/>
</dbReference>
<dbReference type="Gene3D" id="2.10.25.10">
    <property type="entry name" value="Laminin"/>
    <property type="match status" value="7"/>
</dbReference>
<feature type="disulfide bond" evidence="13">
    <location>
        <begin position="1167"/>
        <end position="1176"/>
    </location>
</feature>
<protein>
    <submittedName>
        <fullName evidence="21">Sushi, von Willebrand factor type A, EGF and pentraxin domain-containing protein 1</fullName>
    </submittedName>
</protein>
<reference evidence="21 22" key="1">
    <citation type="submission" date="2013-11" db="EMBL/GenBank/DDBJ databases">
        <title>The Damaraland mole rat (Fukomys damarensis) genome and evolution of African mole rats.</title>
        <authorList>
            <person name="Gladyshev V.N."/>
            <person name="Fang X."/>
        </authorList>
    </citation>
    <scope>NUCLEOTIDE SEQUENCE [LARGE SCALE GENOMIC DNA]</scope>
    <source>
        <tissue evidence="21">Liver</tissue>
    </source>
</reference>
<comment type="caution">
    <text evidence="13">Lacks conserved residue(s) required for the propagation of feature annotation.</text>
</comment>
<feature type="disulfide bond" evidence="13">
    <location>
        <begin position="1129"/>
        <end position="1138"/>
    </location>
</feature>
<feature type="domain" description="Sushi" evidence="19">
    <location>
        <begin position="2605"/>
        <end position="2662"/>
    </location>
</feature>
<keyword evidence="7" id="KW-0677">Repeat</keyword>
<feature type="disulfide bond" evidence="14">
    <location>
        <begin position="1763"/>
        <end position="1790"/>
    </location>
</feature>
<feature type="domain" description="Sushi" evidence="19">
    <location>
        <begin position="715"/>
        <end position="779"/>
    </location>
</feature>
<dbReference type="InterPro" id="IPR000742">
    <property type="entry name" value="EGF"/>
</dbReference>
<keyword evidence="12" id="KW-0325">Glycoprotein</keyword>
<dbReference type="SUPFAM" id="SSF53300">
    <property type="entry name" value="vWA-like"/>
    <property type="match status" value="1"/>
</dbReference>
<feature type="disulfide bond" evidence="14">
    <location>
        <begin position="2575"/>
        <end position="2602"/>
    </location>
</feature>
<dbReference type="InterPro" id="IPR002035">
    <property type="entry name" value="VWF_A"/>
</dbReference>
<feature type="domain" description="HYR" evidence="18">
    <location>
        <begin position="635"/>
        <end position="714"/>
    </location>
</feature>
<dbReference type="PANTHER" id="PTHR19325">
    <property type="entry name" value="COMPLEMENT COMPONENT-RELATED SUSHI DOMAIN-CONTAINING"/>
    <property type="match status" value="1"/>
</dbReference>
<dbReference type="InterPro" id="IPR009030">
    <property type="entry name" value="Growth_fac_rcpt_cys_sf"/>
</dbReference>
<keyword evidence="10" id="KW-0472">Membrane</keyword>
<proteinExistence type="predicted"/>
<dbReference type="FunFam" id="2.10.70.10:FF:000011">
    <property type="entry name" value="CUB and sushi domain-containing protein 3 isoform A"/>
    <property type="match status" value="6"/>
</dbReference>
<feature type="disulfide bond" evidence="14">
    <location>
        <begin position="1588"/>
        <end position="1615"/>
    </location>
</feature>
<dbReference type="CDD" id="cd00054">
    <property type="entry name" value="EGF_CA"/>
    <property type="match status" value="6"/>
</dbReference>
<feature type="disulfide bond" evidence="14">
    <location>
        <begin position="2240"/>
        <end position="2267"/>
    </location>
</feature>
<evidence type="ECO:0000256" key="9">
    <source>
        <dbReference type="ARBA" id="ARBA00022889"/>
    </source>
</evidence>
<dbReference type="Pfam" id="PF00092">
    <property type="entry name" value="VWA"/>
    <property type="match status" value="1"/>
</dbReference>
<dbReference type="GO" id="GO:0016020">
    <property type="term" value="C:membrane"/>
    <property type="evidence" value="ECO:0007669"/>
    <property type="project" value="UniProtKB-SubCell"/>
</dbReference>
<dbReference type="PROSITE" id="PS00022">
    <property type="entry name" value="EGF_1"/>
    <property type="match status" value="6"/>
</dbReference>
<dbReference type="SMART" id="SM01411">
    <property type="entry name" value="Ephrin_rec_like"/>
    <property type="match status" value="4"/>
</dbReference>
<dbReference type="Pfam" id="PF07699">
    <property type="entry name" value="Ephrin_rec_like"/>
    <property type="match status" value="3"/>
</dbReference>
<dbReference type="SUPFAM" id="SSF57196">
    <property type="entry name" value="EGF/Laminin"/>
    <property type="match status" value="1"/>
</dbReference>
<feature type="disulfide bond" evidence="14">
    <location>
        <begin position="2181"/>
        <end position="2208"/>
    </location>
</feature>
<feature type="disulfide bond" evidence="14">
    <location>
        <begin position="2691"/>
        <end position="2718"/>
    </location>
</feature>
<feature type="domain" description="Sushi" evidence="19">
    <location>
        <begin position="1793"/>
        <end position="1850"/>
    </location>
</feature>
<evidence type="ECO:0000259" key="20">
    <source>
        <dbReference type="PROSITE" id="PS51828"/>
    </source>
</evidence>
<dbReference type="Pfam" id="PF00008">
    <property type="entry name" value="EGF"/>
    <property type="match status" value="6"/>
</dbReference>
<feature type="domain" description="HYR" evidence="18">
    <location>
        <begin position="550"/>
        <end position="634"/>
    </location>
</feature>
<feature type="disulfide bond" evidence="14">
    <location>
        <begin position="1647"/>
        <end position="1674"/>
    </location>
</feature>
<dbReference type="FunFam" id="2.10.25.10:FF:000143">
    <property type="entry name" value="Protein crumbs 1"/>
    <property type="match status" value="1"/>
</dbReference>
<dbReference type="SUPFAM" id="SSF57184">
    <property type="entry name" value="Growth factor receptor domain"/>
    <property type="match status" value="2"/>
</dbReference>
<dbReference type="PANTHER" id="PTHR19325:SF560">
    <property type="entry name" value="SUSHI, VON WILLEBRAND FACTOR TYPE A, EGF AND PENTRAXIN DOMAIN-CONTAINING PROTEIN 1"/>
    <property type="match status" value="1"/>
</dbReference>
<dbReference type="Gene3D" id="2.10.50.10">
    <property type="entry name" value="Tumor Necrosis Factor Receptor, subunit A, domain 2"/>
    <property type="match status" value="3"/>
</dbReference>
<keyword evidence="3" id="KW-0964">Secreted</keyword>
<dbReference type="InterPro" id="IPR000152">
    <property type="entry name" value="EGF-type_Asp/Asn_hydroxyl_site"/>
</dbReference>
<dbReference type="FunFam" id="3.40.50.410:FF:000070">
    <property type="entry name" value="sushi, von Willebrand factor type A, EGF and pentraxin domain-containing protein 1"/>
    <property type="match status" value="1"/>
</dbReference>
<keyword evidence="8" id="KW-0106">Calcium</keyword>
<feature type="region of interest" description="Disordered" evidence="15">
    <location>
        <begin position="66"/>
        <end position="110"/>
    </location>
</feature>
<feature type="domain" description="Sushi" evidence="19">
    <location>
        <begin position="3188"/>
        <end position="3244"/>
    </location>
</feature>
<feature type="domain" description="Pentraxin (PTX)" evidence="20">
    <location>
        <begin position="1296"/>
        <end position="1500"/>
    </location>
</feature>
<dbReference type="GO" id="GO:0007155">
    <property type="term" value="P:cell adhesion"/>
    <property type="evidence" value="ECO:0007669"/>
    <property type="project" value="UniProtKB-KW"/>
</dbReference>
<dbReference type="PROSITE" id="PS01186">
    <property type="entry name" value="EGF_2"/>
    <property type="match status" value="6"/>
</dbReference>
<feature type="disulfide bond" evidence="13">
    <location>
        <begin position="1205"/>
        <end position="1214"/>
    </location>
</feature>
<feature type="domain" description="VWFA" evidence="17">
    <location>
        <begin position="134"/>
        <end position="315"/>
    </location>
</feature>
<dbReference type="Gene3D" id="2.10.70.10">
    <property type="entry name" value="Complement Module, domain 1"/>
    <property type="match status" value="31"/>
</dbReference>
<dbReference type="Gene3D" id="2.60.120.200">
    <property type="match status" value="1"/>
</dbReference>
<feature type="disulfide bond" evidence="14">
    <location>
        <begin position="2807"/>
        <end position="2834"/>
    </location>
</feature>
<feature type="disulfide bond" evidence="14">
    <location>
        <begin position="2864"/>
        <end position="2891"/>
    </location>
</feature>
<feature type="domain" description="Sushi" evidence="19">
    <location>
        <begin position="2952"/>
        <end position="3010"/>
    </location>
</feature>
<dbReference type="FunFam" id="2.10.70.10:FF:000003">
    <property type="entry name" value="Versican core protein"/>
    <property type="match status" value="1"/>
</dbReference>
<evidence type="ECO:0000256" key="1">
    <source>
        <dbReference type="ARBA" id="ARBA00004370"/>
    </source>
</evidence>
<evidence type="ECO:0000256" key="2">
    <source>
        <dbReference type="ARBA" id="ARBA00004613"/>
    </source>
</evidence>
<dbReference type="SMART" id="SM00159">
    <property type="entry name" value="PTX"/>
    <property type="match status" value="1"/>
</dbReference>
<feature type="domain" description="Sushi" evidence="19">
    <location>
        <begin position="3071"/>
        <end position="3128"/>
    </location>
</feature>
<dbReference type="InterPro" id="IPR011641">
    <property type="entry name" value="Tyr-kin_ephrin_A/B_rcpt-like"/>
</dbReference>
<sequence length="3338" mass="365162">MAESYTTQSRSAKHCWAPSQAVESKRNIDNCVHQAIRLWICSEVKVLSLTKTLKAPDSLSPMAKARSHWCHRGDPSKSAHSPRNLQQEGHPDTSSVRAVGPERVEKKHKSKVERLGQAFRRRVRRLRELSERLELVFLVDESSSVGQTNFLSELRFVRKLLSDFPVVSTATRVAIVTFASKSNVVPRVDYISSRRAHQHKCALLSREIPAITYRGGGTYTKGAFQQAAQILHHARENSTKVIFLITDGYSNGGDPRPIAASLRDLGVEIFTFGIWQGNIRELNDMASSPKEEHCYLLHSFEEFEALARRALHEDLPSGSFIQEDMSHCSYLCEAGKDCCDRMASCKCGTHTGQFECICEKGYYGKGLQYECNACPSGTYKPEGSPGGISTCIPCPDENHTSPLGSTSPEDCVCREGYRASGQTCEVRTCPHLRQPKHGHISCSTRDMSYRTACLVTCDEGYRLEGSAKLTCQGNSQWDGGEPRCVERHCAIFQKPKGVTIFPPNCGKQPAKPGVVCQFGCRQGFVLSGVPEVRCTTSGKWSPNVQTAVCKDIDPPQIDCPKDIEVKAQEQQDSANITWKIPTAKDNSGEKVSVHVHPAFTPPYLFPIGDVAVTYTATDSSSNQASCTFHVKVIDVEPPVIDRCRSPPPVQVSEKEHAATWDEPQFSDNSGAVLVITKSHTQGDLFPHGETIVKYTATDPSGNNRTCDIHIVIKGSPCEVPFTPTNGDFICTQDSIGVNCTLSCLEGYDFTEGSMEKYYCAYEDGVWEPPYSTEWPDCAIKRFANHGFKSFEMLYKATRCDDVDLLKKFSEAFETTLGKMVPTFCSDADDIDCRLEDLTKKYCLEYNYDYENGFAIGPGGWGTANRLDYSYDDFLDAVQATPTGVGKARSSRIKRSIPLSDHKIKLVFNITASVPLPEERNDTLELENQQRLIKTLETITNRLKRTLNTEPMYSFQLASEMLVADSNSLETEKAFLFCRPGSVLRGRMCVNCPLGTYYSLEHSVCESCLLGSYQDEEGQLECKLCPAGTHTEYLHSRSVSECKAQCKQGTYSSNGLETCESCPLGTYQPEFGSRSCLSCPEPTSTVKRGAVDISACGGLKCEADIDECSSLPCLNSGICEDRVGGFICECTSGYTGQLCEENINECSSSPCLNKGTCVDDVASYRCDCVKGYIGLRCETEVDECQSSPCLNNAACEDQVGRFFCKCPPGFFGIRCEINIDECLSQPCQNGATCKDGANSFRCHCAAGFTGSRCETNVNECQSNPCRNQAICVDELNSYSCKCRPGFSGSRCETEQSIGFNLDFEVSGIYGYVMLDGELPSLHAITCAFWMNSSDTFNYGTPISYALEDDSDNTFLLTDYNGWVLYVNGKERITNCPSVNDGSWHHIAITWTSAGGVWKVYIDGKLSDSGTGLSVGTPIPGGGALVLGQEQDKKGEGFNPAESFVGSISQLNLWDYVLSPQQVKSLATSCPEELSRGNVLAWPDFLSGIVGKVKVDSKSIFCSDCSPLDGSVPHLRTASADLKPGSRVSLFCDPGFQMVGNPVQYCLNQGQWTQPLPHCERISCGVPPHLENGFYSAEDFHAGSTVTYQCNNGYYLLGDSRMFCTDNGSWNGISPSCLEPIKCEVPENPENGYTSGEIYTVGAEVMFSCEDGYQLMGVTRITCLASGEWNHLRPHCEALSCGAPPIPENGSIDGSAFTYGSKVTYRCNKGYTLAGDKETSCLASGTWSHASPVCEPVKCSNPEKINNGNYVFTGLTYLSTALYTCENGYSLQGPSFIECTASGSWDRAPPTCYLVSCGEPPVIKDAIITGSNFTFGNTVNYTCKEGYTLAGPDTIECLANGTWSRSNQQCLAVSCDEPPNVDHASPETAHRLFGDIAFYYCADGYSLADNSQLLCNAQGKWVPPEGQAMPHCIAHFCEKPPSVSYSILESVSKAKFAAGSVVSFKCMEGFVLNTSAKIECVRGGQWNPSPLSIQCIPVRCGEPPRILNGYASGSNYSFGAMVAYSCHKGFFIKGEKKTTCEATGQWSSPMPTCHPVSCSEPPKVENGFLEHTTGRTFESEVRYQCNPGYKPVGSPVFVCQANRHWHNESPLSCVPLNCGKPPPIQNGFTRGLTFEVGSKVQFFCNEGYELIGDNFWTCQKSGKWSKKLNPKCVLAKCPDPPVLENQLVLKELTSEVGVVTLSCKEGHVLQGPSVLKCLPSQQWNDSFPVCKMVLCLPPPLIHFGAPAPSSALHFGSTVTYSCVEGFFLRGNPATSCQADGTWSSPLPECVPVECPQPEDILNGMVDVQGLAYLSTALYSCKPGFELVGNTTTLCGENGHWLGGKPTCKPIECPKPKEIFNGKFSYTKLHYGKTVTYSCDRGFRLEGPNTLTCLETGDWDMNSPSCNAIRCNPPQPIENGFVEGAVYSYGAVIIYSCFPGFQVVGHAMQTCEESGWSSSIPTCIPIDCGLPPHIDFGDCVKVKNGQEYFDQDIDMMEVPYLTSHPPQHLGEVAKTLENAKESPATHSSNFLYSTMVLYTCNPGYELLGNPLLICQEDGTWNGSAPSCISVECDLPVAPENGFLHFAETTMGSAVQYSCKPGHILVGSDIRLCLQNRKWSGASPHCEAIFCKKPNPVMNGSIKGSSYTYLSVVYYKCDPGYVLNGPERRTCQESKNWDGDEPVCIPVDCGSPLVPANGQVKGDEHTFQKEIEYTCNEGFLLEGARSRVCLANGSWSGVTPKCIPVKCATPSQVENGVMDGLDYGFKKEVVFRCHDGYVLHGAPKLTCQSDGNWDAEAPLCKAVNCGPPEDLAHGFPNGFSFYHGRYIQYQCFPGYKLHGSPSRRCLSSGSWSGSPPSCLPCRCSTPEIPYGTINRTDFDCGKTVEIQCFKGFHLLGLSEITCDTNGQWSSGFPHCEHISCGSLPTIPNAFISESRPSQENVIPYSCRSGYIIQGSSDLICTEKGTWSQPYPVCEPLSCGPPPFVANAVATGDEYTYESKVKLRCLEGYVMDTDRDTFTCQEDGHWFPEIISCSSKNCSLPSNLTHIVVHGDDFSVNKQVSVSCADGYTYEGVKISTCQLDGTWEPPFSDESCSPVSCGKPESPKHGFVVGNKYSFKSTIIYHCEHGYELEGNTESVCQEDGQWSGGVATCATNPCPVPFVIPENAVLSEKEFYVDQNVSIKCREGFLLKGQGVITCNPDETWTHTSAKCEKISCGPPTHVENAIARGTYYQYGDMITYSCYSGYMLEGSLRSVCLENGTWTSPPICRAVCRFPCQNGGVCQRPNACSCPDGWMGRLCEEPICILPCLNGGRCIAPYQCDCPTGWTGARCHTGEEELGFNHHKCNQLSMQGHLFLVAPRPPEI</sequence>
<dbReference type="InterPro" id="IPR035976">
    <property type="entry name" value="Sushi/SCR/CCP_sf"/>
</dbReference>
<dbReference type="FunFam" id="2.10.25.10:FF:000004">
    <property type="entry name" value="Neurogenic locus notch 1"/>
    <property type="match status" value="3"/>
</dbReference>
<feature type="domain" description="Sushi" evidence="19">
    <location>
        <begin position="2153"/>
        <end position="2210"/>
    </location>
</feature>
<keyword evidence="5 14" id="KW-0768">Sushi</keyword>
<dbReference type="InterPro" id="IPR003410">
    <property type="entry name" value="HYR_dom"/>
</dbReference>
<feature type="domain" description="Sushi" evidence="19">
    <location>
        <begin position="2495"/>
        <end position="2546"/>
    </location>
</feature>
<dbReference type="SUPFAM" id="SSF57535">
    <property type="entry name" value="Complement control module/SCR domain"/>
    <property type="match status" value="31"/>
</dbReference>
<feature type="disulfide bond" evidence="14">
    <location>
        <begin position="2298"/>
        <end position="2325"/>
    </location>
</feature>
<feature type="disulfide bond" evidence="14">
    <location>
        <begin position="3158"/>
        <end position="3185"/>
    </location>
</feature>
<dbReference type="FunFam" id="2.10.50.10:FF:000018">
    <property type="entry name" value="Sushi, von Willebrand factor type A, EGF and pentraxin domain-containing 1"/>
    <property type="match status" value="2"/>
</dbReference>
<feature type="disulfide bond" evidence="13">
    <location>
        <begin position="1243"/>
        <end position="1252"/>
    </location>
</feature>
<feature type="domain" description="Sushi" evidence="19">
    <location>
        <begin position="1913"/>
        <end position="1975"/>
    </location>
</feature>
<dbReference type="PROSITE" id="PS51828">
    <property type="entry name" value="PTX_2"/>
    <property type="match status" value="1"/>
</dbReference>
<feature type="domain" description="Sushi" evidence="19">
    <location>
        <begin position="2721"/>
        <end position="2778"/>
    </location>
</feature>
<feature type="domain" description="Sushi" evidence="19">
    <location>
        <begin position="487"/>
        <end position="551"/>
    </location>
</feature>
<feature type="domain" description="EGF-like" evidence="16">
    <location>
        <begin position="1217"/>
        <end position="1253"/>
    </location>
</feature>
<dbReference type="PROSITE" id="PS50923">
    <property type="entry name" value="SUSHI"/>
    <property type="match status" value="32"/>
</dbReference>
<feature type="domain" description="Sushi" evidence="19">
    <location>
        <begin position="2894"/>
        <end position="2951"/>
    </location>
</feature>
<evidence type="ECO:0000256" key="6">
    <source>
        <dbReference type="ARBA" id="ARBA00022729"/>
    </source>
</evidence>
<evidence type="ECO:0000256" key="14">
    <source>
        <dbReference type="PROSITE-ProRule" id="PRU00302"/>
    </source>
</evidence>
<dbReference type="Pfam" id="PF00084">
    <property type="entry name" value="Sushi"/>
    <property type="match status" value="31"/>
</dbReference>
<evidence type="ECO:0000313" key="22">
    <source>
        <dbReference type="Proteomes" id="UP000028990"/>
    </source>
</evidence>
<dbReference type="GO" id="GO:0005576">
    <property type="term" value="C:extracellular region"/>
    <property type="evidence" value="ECO:0007669"/>
    <property type="project" value="UniProtKB-SubCell"/>
</dbReference>
<dbReference type="CDD" id="cd00152">
    <property type="entry name" value="PTX"/>
    <property type="match status" value="1"/>
</dbReference>
<dbReference type="PROSITE" id="PS01187">
    <property type="entry name" value="EGF_CA"/>
    <property type="match status" value="2"/>
</dbReference>
<feature type="disulfide bond" evidence="14">
    <location>
        <begin position="457"/>
        <end position="484"/>
    </location>
</feature>
<evidence type="ECO:0000256" key="7">
    <source>
        <dbReference type="ARBA" id="ARBA00022737"/>
    </source>
</evidence>
<evidence type="ECO:0000259" key="18">
    <source>
        <dbReference type="PROSITE" id="PS50825"/>
    </source>
</evidence>
<dbReference type="EMBL" id="KN123095">
    <property type="protein sequence ID" value="KFO26727.1"/>
    <property type="molecule type" value="Genomic_DNA"/>
</dbReference>
<organism evidence="21 22">
    <name type="scientific">Fukomys damarensis</name>
    <name type="common">Damaraland mole rat</name>
    <name type="synonym">Cryptomys damarensis</name>
    <dbReference type="NCBI Taxonomy" id="885580"/>
    <lineage>
        <taxon>Eukaryota</taxon>
        <taxon>Metazoa</taxon>
        <taxon>Chordata</taxon>
        <taxon>Craniata</taxon>
        <taxon>Vertebrata</taxon>
        <taxon>Euteleostomi</taxon>
        <taxon>Mammalia</taxon>
        <taxon>Eutheria</taxon>
        <taxon>Euarchontoglires</taxon>
        <taxon>Glires</taxon>
        <taxon>Rodentia</taxon>
        <taxon>Hystricomorpha</taxon>
        <taxon>Bathyergidae</taxon>
        <taxon>Fukomys</taxon>
    </lineage>
</organism>
<evidence type="ECO:0000313" key="21">
    <source>
        <dbReference type="EMBL" id="KFO26727.1"/>
    </source>
</evidence>
<feature type="disulfide bond" evidence="14">
    <location>
        <begin position="2517"/>
        <end position="2544"/>
    </location>
</feature>
<dbReference type="Pfam" id="PF02494">
    <property type="entry name" value="HYR"/>
    <property type="match status" value="2"/>
</dbReference>
<keyword evidence="9" id="KW-0130">Cell adhesion</keyword>
<evidence type="ECO:0000259" key="19">
    <source>
        <dbReference type="PROSITE" id="PS50923"/>
    </source>
</evidence>
<feature type="disulfide bond" evidence="14">
    <location>
        <begin position="2004"/>
        <end position="2031"/>
    </location>
</feature>
<feature type="domain" description="Sushi" evidence="19">
    <location>
        <begin position="1501"/>
        <end position="1559"/>
    </location>
</feature>
<dbReference type="GO" id="GO:0031012">
    <property type="term" value="C:extracellular matrix"/>
    <property type="evidence" value="ECO:0007669"/>
    <property type="project" value="UniProtKB-ARBA"/>
</dbReference>
<evidence type="ECO:0000256" key="4">
    <source>
        <dbReference type="ARBA" id="ARBA00022536"/>
    </source>
</evidence>
<feature type="disulfide bond" evidence="14">
    <location>
        <begin position="2633"/>
        <end position="2660"/>
    </location>
</feature>
<dbReference type="Gene3D" id="3.40.50.410">
    <property type="entry name" value="von Willebrand factor, type A domain"/>
    <property type="match status" value="1"/>
</dbReference>
<dbReference type="SUPFAM" id="SSF49899">
    <property type="entry name" value="Concanavalin A-like lectins/glucanases"/>
    <property type="match status" value="1"/>
</dbReference>
<feature type="domain" description="Sushi" evidence="19">
    <location>
        <begin position="2837"/>
        <end position="2893"/>
    </location>
</feature>
<dbReference type="InterPro" id="IPR001881">
    <property type="entry name" value="EGF-like_Ca-bd_dom"/>
</dbReference>
<feature type="domain" description="EGF-like" evidence="16">
    <location>
        <begin position="1141"/>
        <end position="1177"/>
    </location>
</feature>
<evidence type="ECO:0000256" key="8">
    <source>
        <dbReference type="ARBA" id="ARBA00022837"/>
    </source>
</evidence>
<keyword evidence="22" id="KW-1185">Reference proteome</keyword>
<dbReference type="FunFam" id="2.60.120.200:FF:000012">
    <property type="entry name" value="neuronal pentraxin receptor"/>
    <property type="match status" value="1"/>
</dbReference>
<feature type="domain" description="Sushi" evidence="19">
    <location>
        <begin position="2270"/>
        <end position="2327"/>
    </location>
</feature>
<feature type="disulfide bond" evidence="14">
    <location>
        <begin position="2922"/>
        <end position="2949"/>
    </location>
</feature>
<dbReference type="CDD" id="cd01450">
    <property type="entry name" value="vWFA_subfamily_ECM"/>
    <property type="match status" value="1"/>
</dbReference>
<keyword evidence="4 13" id="KW-0245">EGF-like domain</keyword>
<dbReference type="PROSITE" id="PS50825">
    <property type="entry name" value="HYR"/>
    <property type="match status" value="2"/>
</dbReference>
<dbReference type="PRINTS" id="PR00895">
    <property type="entry name" value="PENTAXIN"/>
</dbReference>
<comment type="subcellular location">
    <subcellularLocation>
        <location evidence="1">Membrane</location>
    </subcellularLocation>
    <subcellularLocation>
        <location evidence="2">Secreted</location>
    </subcellularLocation>
</comment>
<dbReference type="InterPro" id="IPR050350">
    <property type="entry name" value="Compl-Cell_Adhes-Reg"/>
</dbReference>
<keyword evidence="6" id="KW-0732">Signal</keyword>
<feature type="disulfide bond" evidence="14">
    <location>
        <begin position="1821"/>
        <end position="1848"/>
    </location>
</feature>
<dbReference type="GO" id="GO:0005509">
    <property type="term" value="F:calcium ion binding"/>
    <property type="evidence" value="ECO:0007669"/>
    <property type="project" value="InterPro"/>
</dbReference>
<dbReference type="STRING" id="885580.ENSFDAP00000009232"/>
<feature type="domain" description="Sushi" evidence="19">
    <location>
        <begin position="3129"/>
        <end position="3187"/>
    </location>
</feature>
<feature type="disulfide bond" evidence="13">
    <location>
        <begin position="3296"/>
        <end position="3305"/>
    </location>
</feature>
<evidence type="ECO:0000256" key="5">
    <source>
        <dbReference type="ARBA" id="ARBA00022659"/>
    </source>
</evidence>
<dbReference type="Pfam" id="PF00354">
    <property type="entry name" value="Pentaxin"/>
    <property type="match status" value="1"/>
</dbReference>
<evidence type="ECO:0000259" key="16">
    <source>
        <dbReference type="PROSITE" id="PS50026"/>
    </source>
</evidence>
<feature type="domain" description="Sushi" evidence="19">
    <location>
        <begin position="2663"/>
        <end position="2720"/>
    </location>
</feature>
<feature type="disulfide bond" evidence="13">
    <location>
        <begin position="1281"/>
        <end position="1290"/>
    </location>
</feature>
<dbReference type="InterPro" id="IPR001759">
    <property type="entry name" value="PTX_dom"/>
</dbReference>
<dbReference type="Proteomes" id="UP000028990">
    <property type="component" value="Unassembled WGS sequence"/>
</dbReference>
<gene>
    <name evidence="21" type="ORF">H920_11830</name>
</gene>
<feature type="domain" description="EGF-like" evidence="16">
    <location>
        <begin position="1255"/>
        <end position="1291"/>
    </location>
</feature>
<dbReference type="PROSITE" id="PS50026">
    <property type="entry name" value="EGF_3"/>
    <property type="match status" value="6"/>
</dbReference>
<feature type="domain" description="EGF-like" evidence="16">
    <location>
        <begin position="1179"/>
        <end position="1215"/>
    </location>
</feature>
<evidence type="ECO:0000256" key="13">
    <source>
        <dbReference type="PROSITE-ProRule" id="PRU00076"/>
    </source>
</evidence>
<dbReference type="SMART" id="SM00179">
    <property type="entry name" value="EGF_CA"/>
    <property type="match status" value="6"/>
</dbReference>
<feature type="domain" description="Sushi" evidence="19">
    <location>
        <begin position="2779"/>
        <end position="2836"/>
    </location>
</feature>
<feature type="domain" description="Sushi" evidence="19">
    <location>
        <begin position="2211"/>
        <end position="2269"/>
    </location>
</feature>
<feature type="disulfide bond" evidence="14">
    <location>
        <begin position="1705"/>
        <end position="1732"/>
    </location>
</feature>
<feature type="domain" description="Sushi" evidence="19">
    <location>
        <begin position="1735"/>
        <end position="1792"/>
    </location>
</feature>
<feature type="domain" description="Sushi" evidence="19">
    <location>
        <begin position="2547"/>
        <end position="2604"/>
    </location>
</feature>
<accession>A0A091D6R4</accession>
<feature type="disulfide bond" evidence="14">
    <location>
        <begin position="1530"/>
        <end position="1557"/>
    </location>
</feature>
<feature type="domain" description="Sushi" evidence="19">
    <location>
        <begin position="2328"/>
        <end position="2385"/>
    </location>
</feature>
<feature type="domain" description="Sushi" evidence="19">
    <location>
        <begin position="1677"/>
        <end position="1734"/>
    </location>
</feature>
<feature type="domain" description="Sushi" evidence="19">
    <location>
        <begin position="1560"/>
        <end position="1617"/>
    </location>
</feature>
<feature type="domain" description="Sushi" evidence="19">
    <location>
        <begin position="1976"/>
        <end position="2033"/>
    </location>
</feature>
<evidence type="ECO:0000259" key="17">
    <source>
        <dbReference type="PROSITE" id="PS50234"/>
    </source>
</evidence>
<dbReference type="InterPro" id="IPR018097">
    <property type="entry name" value="EGF_Ca-bd_CS"/>
</dbReference>
<dbReference type="FunFam" id="2.10.25.10:FF:000225">
    <property type="entry name" value="Sushi, von Willebrand factor type A, EGF and pentraxin domain containing 1"/>
    <property type="match status" value="1"/>
</dbReference>
<feature type="disulfide bond" evidence="14">
    <location>
        <begin position="1915"/>
        <end position="1958"/>
    </location>
</feature>
<feature type="domain" description="EGF-like" evidence="16">
    <location>
        <begin position="1103"/>
        <end position="1139"/>
    </location>
</feature>
<name>A0A091D6R4_FUKDA</name>
<feature type="domain" description="Sushi" evidence="19">
    <location>
        <begin position="2386"/>
        <end position="2442"/>
    </location>
</feature>
<feature type="domain" description="Sushi" evidence="19">
    <location>
        <begin position="1619"/>
        <end position="1676"/>
    </location>
</feature>
<dbReference type="SMART" id="SM00032">
    <property type="entry name" value="CCP"/>
    <property type="match status" value="32"/>
</dbReference>
<evidence type="ECO:0000256" key="11">
    <source>
        <dbReference type="ARBA" id="ARBA00023157"/>
    </source>
</evidence>
<dbReference type="PROSITE" id="PS50234">
    <property type="entry name" value="VWFA"/>
    <property type="match status" value="1"/>
</dbReference>
<evidence type="ECO:0000256" key="3">
    <source>
        <dbReference type="ARBA" id="ARBA00022525"/>
    </source>
</evidence>
<dbReference type="SMART" id="SM00327">
    <property type="entry name" value="VWA"/>
    <property type="match status" value="1"/>
</dbReference>